<evidence type="ECO:0000313" key="3">
    <source>
        <dbReference type="Proteomes" id="UP001367030"/>
    </source>
</evidence>
<name>A0ABU8XFF5_9BURK</name>
<proteinExistence type="predicted"/>
<evidence type="ECO:0000256" key="1">
    <source>
        <dbReference type="SAM" id="MobiDB-lite"/>
    </source>
</evidence>
<evidence type="ECO:0000313" key="2">
    <source>
        <dbReference type="EMBL" id="MEJ8857749.1"/>
    </source>
</evidence>
<organism evidence="2 3">
    <name type="scientific">Variovorax robiniae</name>
    <dbReference type="NCBI Taxonomy" id="1836199"/>
    <lineage>
        <taxon>Bacteria</taxon>
        <taxon>Pseudomonadati</taxon>
        <taxon>Pseudomonadota</taxon>
        <taxon>Betaproteobacteria</taxon>
        <taxon>Burkholderiales</taxon>
        <taxon>Comamonadaceae</taxon>
        <taxon>Variovorax</taxon>
    </lineage>
</organism>
<keyword evidence="3" id="KW-1185">Reference proteome</keyword>
<dbReference type="RefSeq" id="WP_340337820.1">
    <property type="nucleotide sequence ID" value="NZ_JBBKZS010000012.1"/>
</dbReference>
<reference evidence="2 3" key="1">
    <citation type="submission" date="2024-03" db="EMBL/GenBank/DDBJ databases">
        <title>Novel species of the genus Variovorax.</title>
        <authorList>
            <person name="Liu Q."/>
            <person name="Xin Y.-H."/>
        </authorList>
    </citation>
    <scope>NUCLEOTIDE SEQUENCE [LARGE SCALE GENOMIC DNA]</scope>
    <source>
        <strain evidence="2 3">KACC 18901</strain>
    </source>
</reference>
<comment type="caution">
    <text evidence="2">The sequence shown here is derived from an EMBL/GenBank/DDBJ whole genome shotgun (WGS) entry which is preliminary data.</text>
</comment>
<feature type="region of interest" description="Disordered" evidence="1">
    <location>
        <begin position="290"/>
        <end position="317"/>
    </location>
</feature>
<dbReference type="Proteomes" id="UP001367030">
    <property type="component" value="Unassembled WGS sequence"/>
</dbReference>
<dbReference type="EMBL" id="JBBKZS010000012">
    <property type="protein sequence ID" value="MEJ8857749.1"/>
    <property type="molecule type" value="Genomic_DNA"/>
</dbReference>
<protein>
    <submittedName>
        <fullName evidence="2">Uncharacterized protein</fullName>
    </submittedName>
</protein>
<sequence>MNKKEYLAQAEDFVDWLAKVLHDHEIGFRHQRDLAGAPHGSGIYRTLHDALLAYAWPAKATQFEVPEVGSVRLEGKASFERNHQELARLQQGLRAAMADAEGDPFDWVAAILTWGGVYTKKGNRGWVEANRSGLRAAIEDTARALRQDSDDFSGMPDLRFNSGFTKVYALLLDDFIIYDSRVAAALAWLVCKWERDTGAKASELLRFGCLPANQGNLARTNPATIKIRRPDPILFRQILRADEHAQWNVRANWLLHAAFEKRDREACAFQSPREIEAALFMMGADLRHAPLPPPFAPRKPAKQAARSAARGASQQGA</sequence>
<accession>A0ABU8XFF5</accession>
<feature type="compositionally biased region" description="Low complexity" evidence="1">
    <location>
        <begin position="302"/>
        <end position="317"/>
    </location>
</feature>
<gene>
    <name evidence="2" type="ORF">WKW79_24470</name>
</gene>